<dbReference type="Gene3D" id="3.30.800.10">
    <property type="entry name" value="Phosphatidylinositol Phosphate Kinase II Beta"/>
    <property type="match status" value="1"/>
</dbReference>
<dbReference type="GO" id="GO:0016308">
    <property type="term" value="F:1-phosphatidylinositol-4-phosphate 5-kinase activity"/>
    <property type="evidence" value="ECO:0007669"/>
    <property type="project" value="TreeGrafter"/>
</dbReference>
<feature type="domain" description="PIPK" evidence="2">
    <location>
        <begin position="89"/>
        <end position="436"/>
    </location>
</feature>
<accession>A0A5E4NJ16</accession>
<dbReference type="PANTHER" id="PTHR23086">
    <property type="entry name" value="PHOSPHATIDYLINOSITOL-4-PHOSPHATE 5-KINASE"/>
    <property type="match status" value="1"/>
</dbReference>
<dbReference type="Proteomes" id="UP000325440">
    <property type="component" value="Unassembled WGS sequence"/>
</dbReference>
<organism evidence="3 4">
    <name type="scientific">Cinara cedri</name>
    <dbReference type="NCBI Taxonomy" id="506608"/>
    <lineage>
        <taxon>Eukaryota</taxon>
        <taxon>Metazoa</taxon>
        <taxon>Ecdysozoa</taxon>
        <taxon>Arthropoda</taxon>
        <taxon>Hexapoda</taxon>
        <taxon>Insecta</taxon>
        <taxon>Pterygota</taxon>
        <taxon>Neoptera</taxon>
        <taxon>Paraneoptera</taxon>
        <taxon>Hemiptera</taxon>
        <taxon>Sternorrhyncha</taxon>
        <taxon>Aphidomorpha</taxon>
        <taxon>Aphidoidea</taxon>
        <taxon>Aphididae</taxon>
        <taxon>Lachninae</taxon>
        <taxon>Cinara</taxon>
    </lineage>
</organism>
<keyword evidence="1 3" id="KW-0418">Kinase</keyword>
<dbReference type="PANTHER" id="PTHR23086:SF8">
    <property type="entry name" value="PHOSPHATIDYLINOSITOL 5-PHOSPHATE 4-KINASE, ISOFORM A"/>
    <property type="match status" value="1"/>
</dbReference>
<dbReference type="InterPro" id="IPR027484">
    <property type="entry name" value="PInositol-4-P-5-kinase_N"/>
</dbReference>
<proteinExistence type="predicted"/>
<keyword evidence="1" id="KW-0067">ATP-binding</keyword>
<dbReference type="SMART" id="SM00330">
    <property type="entry name" value="PIPKc"/>
    <property type="match status" value="1"/>
</dbReference>
<evidence type="ECO:0000256" key="1">
    <source>
        <dbReference type="PROSITE-ProRule" id="PRU00781"/>
    </source>
</evidence>
<reference evidence="3 4" key="1">
    <citation type="submission" date="2019-08" db="EMBL/GenBank/DDBJ databases">
        <authorList>
            <person name="Alioto T."/>
            <person name="Alioto T."/>
            <person name="Gomez Garrido J."/>
        </authorList>
    </citation>
    <scope>NUCLEOTIDE SEQUENCE [LARGE SCALE GENOMIC DNA]</scope>
</reference>
<dbReference type="GO" id="GO:0046854">
    <property type="term" value="P:phosphatidylinositol phosphate biosynthetic process"/>
    <property type="evidence" value="ECO:0007669"/>
    <property type="project" value="TreeGrafter"/>
</dbReference>
<dbReference type="EMBL" id="CABPRJ010002391">
    <property type="protein sequence ID" value="VVC44977.1"/>
    <property type="molecule type" value="Genomic_DNA"/>
</dbReference>
<gene>
    <name evidence="3" type="ORF">CINCED_3A024901</name>
</gene>
<evidence type="ECO:0000259" key="2">
    <source>
        <dbReference type="PROSITE" id="PS51455"/>
    </source>
</evidence>
<evidence type="ECO:0000313" key="4">
    <source>
        <dbReference type="Proteomes" id="UP000325440"/>
    </source>
</evidence>
<dbReference type="Gene3D" id="3.30.810.10">
    <property type="entry name" value="2-Layer Sandwich"/>
    <property type="match status" value="1"/>
</dbReference>
<dbReference type="OrthoDB" id="20783at2759"/>
<dbReference type="InterPro" id="IPR027483">
    <property type="entry name" value="PInositol-4-P-4/5-kinase_C_sf"/>
</dbReference>
<dbReference type="SUPFAM" id="SSF56104">
    <property type="entry name" value="SAICAR synthase-like"/>
    <property type="match status" value="1"/>
</dbReference>
<keyword evidence="1" id="KW-0808">Transferase</keyword>
<sequence>MFNNCGDYILNEETIDFKVRICKNKKIITVSEIKLYTFGEDLVITEELQESNYSSETTKTVDKNANTFNVNITQNQSQTVGMNAKEKKNTQSKIFDFGTPINNDSGFLKSILVGINETISQFTHINIESNPKFFEKDCIFVNIINSSDYNIVFRAYAPENFVYFRVLYNVTRDYENSFQNSTLTKVKNPEKSGAMFFFTDDLKFIIKTLNEQEVEVLSSMLSDYFSHFCEYPNTLLPTISGLYNLKYKSKNYYFIVMSNIYPYDLIYGIIQKYDLKGVNRRANEDINSKDKSMFRLLDQDFVKNYPGGLILPHNVYTDLKIIQKNDCELLKRFDIMDYSLLIVIEPFKYRMDKNNTDVNDINYTNYRKGIRATTYDNKDLLIYIGIIDTLQKYTLGRKIETLAVGILPCIGLSFEGCIVNPDDYMERYLQFITNIVFKSGK</sequence>
<keyword evidence="1" id="KW-0547">Nucleotide-binding</keyword>
<evidence type="ECO:0000313" key="3">
    <source>
        <dbReference type="EMBL" id="VVC44977.1"/>
    </source>
</evidence>
<dbReference type="InterPro" id="IPR002498">
    <property type="entry name" value="PInositol-4-P-4/5-kinase_core"/>
</dbReference>
<dbReference type="Pfam" id="PF01504">
    <property type="entry name" value="PIP5K"/>
    <property type="match status" value="2"/>
</dbReference>
<dbReference type="PROSITE" id="PS51455">
    <property type="entry name" value="PIPK"/>
    <property type="match status" value="1"/>
</dbReference>
<protein>
    <submittedName>
        <fullName evidence="3">Phosphatidylinositol-4-phosphate 5-kinase, N-terminal domain,Phosphatidylinositol-4-phosphate 5-kinase</fullName>
    </submittedName>
</protein>
<name>A0A5E4NJ16_9HEMI</name>
<dbReference type="GO" id="GO:0005886">
    <property type="term" value="C:plasma membrane"/>
    <property type="evidence" value="ECO:0007669"/>
    <property type="project" value="TreeGrafter"/>
</dbReference>
<keyword evidence="4" id="KW-1185">Reference proteome</keyword>
<dbReference type="GO" id="GO:0005524">
    <property type="term" value="F:ATP binding"/>
    <property type="evidence" value="ECO:0007669"/>
    <property type="project" value="UniProtKB-UniRule"/>
</dbReference>
<dbReference type="AlphaFoldDB" id="A0A5E4NJ16"/>
<dbReference type="CDD" id="cd00139">
    <property type="entry name" value="PIPKc"/>
    <property type="match status" value="1"/>
</dbReference>
<dbReference type="InterPro" id="IPR023610">
    <property type="entry name" value="PInositol-4/5-P-5/4-kinase"/>
</dbReference>